<organism evidence="1 2">
    <name type="scientific">Cytobacillus firmus</name>
    <name type="common">Bacillus firmus</name>
    <dbReference type="NCBI Taxonomy" id="1399"/>
    <lineage>
        <taxon>Bacteria</taxon>
        <taxon>Bacillati</taxon>
        <taxon>Bacillota</taxon>
        <taxon>Bacilli</taxon>
        <taxon>Bacillales</taxon>
        <taxon>Bacillaceae</taxon>
        <taxon>Cytobacillus</taxon>
    </lineage>
</organism>
<sequence length="69" mass="8513">MLFILNSLSLRPVFLRKDSRQQFLSYQNIYNKDHHFIKQQMPLVQIVQRQNHRFFFIHFCALIIEIMSM</sequence>
<proteinExistence type="predicted"/>
<dbReference type="Proteomes" id="UP000465778">
    <property type="component" value="Unassembled WGS sequence"/>
</dbReference>
<dbReference type="EMBL" id="VDEM01000011">
    <property type="protein sequence ID" value="KAF0824695.1"/>
    <property type="molecule type" value="Genomic_DNA"/>
</dbReference>
<protein>
    <submittedName>
        <fullName evidence="1">Uncharacterized protein</fullName>
    </submittedName>
</protein>
<comment type="caution">
    <text evidence="1">The sequence shown here is derived from an EMBL/GenBank/DDBJ whole genome shotgun (WGS) entry which is preliminary data.</text>
</comment>
<name>A0A800NBL2_CYTFI</name>
<gene>
    <name evidence="1" type="ORF">KIS1582_1458</name>
</gene>
<dbReference type="AlphaFoldDB" id="A0A800NBL2"/>
<evidence type="ECO:0000313" key="2">
    <source>
        <dbReference type="Proteomes" id="UP000465778"/>
    </source>
</evidence>
<evidence type="ECO:0000313" key="1">
    <source>
        <dbReference type="EMBL" id="KAF0824695.1"/>
    </source>
</evidence>
<reference evidence="1 2" key="1">
    <citation type="journal article" date="2020" name="G3 (Bethesda)">
        <title>Whole Genome Sequencing and Comparative Genomics of Two Nematicidal Bacillus Strains Reveals a Wide Range of Possible Virulence Factors.</title>
        <authorList>
            <person name="Susic N."/>
            <person name="Janezic S."/>
            <person name="Rupnik M."/>
            <person name="Geric Stare B."/>
        </authorList>
    </citation>
    <scope>NUCLEOTIDE SEQUENCE [LARGE SCALE GENOMIC DNA]</scope>
    <source>
        <strain evidence="1 2">I-1582</strain>
    </source>
</reference>
<accession>A0A800NBL2</accession>